<gene>
    <name evidence="3" type="ORF">SAMN02745166_01900</name>
</gene>
<dbReference type="OrthoDB" id="173890at2"/>
<organism evidence="3 4">
    <name type="scientific">Prosthecobacter debontii</name>
    <dbReference type="NCBI Taxonomy" id="48467"/>
    <lineage>
        <taxon>Bacteria</taxon>
        <taxon>Pseudomonadati</taxon>
        <taxon>Verrucomicrobiota</taxon>
        <taxon>Verrucomicrobiia</taxon>
        <taxon>Verrucomicrobiales</taxon>
        <taxon>Verrucomicrobiaceae</taxon>
        <taxon>Prosthecobacter</taxon>
    </lineage>
</organism>
<dbReference type="InterPro" id="IPR013425">
    <property type="entry name" value="Autotrns_rpt"/>
</dbReference>
<name>A0A1T4XSB1_9BACT</name>
<keyword evidence="1 2" id="KW-0732">Signal</keyword>
<dbReference type="InterPro" id="IPR011050">
    <property type="entry name" value="Pectin_lyase_fold/virulence"/>
</dbReference>
<feature type="signal peptide" evidence="2">
    <location>
        <begin position="1"/>
        <end position="38"/>
    </location>
</feature>
<sequence>MMTSQSTSTSANHRPRRGRWLSRALATVAVMSLPVASAQTLWTPNLPGSYSWQTSTNWLPNVLPSSNGALAELLNPIAPGVQTVTLDGAVTLGGLTFSNTQGTNFFLAPGTGGTLAFNSGGLGNAAIVQTGSASNVISAPISLAENLKVQVDAGNLNLAGVISGTGFGLVKEGDGMLILSGANTFTGANTLNDGITLALVNNAFGGTAGGTTVSNGATLALGGINGNGITVTDTWTVGGSGYLGLGAIRGMYGVNTNALSGNVTFTGDTVIHNDVVGTLQFNGNIVMDQNVRFNTHGFISLNGVVTGSTDIVKYGLSGLRFANNTSANTYSGSITSILGEVRAEFVNAYQNVSRFTMRNSNLQLVFLNTANSTEGRLNDATPIDLYGGRIRLENSGFTGNPAFNFAETVGAVTLKGGGSMMDMRGNTTSTSVLLTLSSLTREAMGSTLYMEVNGTISGAAQLGTSTQSRILNLATVNHYNGTIGGWATTRLINGSGEFVKYGSNGYTALVAADYSTDSAQTTWTGGTLNVKLTSNGATLTGNRSINTMNIYTDTARTLDLGGFTLSVENGGIMFSRNSSGGPTHTISNGFITAGAGSTGTYELFLHTANANGIVSAVITDNGLNPVSVVKAGPNTVSLMANQAYTGSTYMNEGVLRDFIGYRSFDPSYSAIPSTNINVVGSIVGQSVLEYDRDFTRALGAGSNQIQFTGGTGSGFSAYGSPIKVNFGGSGAPVTWGSTYFNPSIFTLNGGNATHVVTMVNPLDLNGEVRYIRLDGGSSGGGRAAIGRFEGDLYNGGIVKRGGGTLVIDNAKTYSMGTTVSEGLLWVRGNGNLGTNVIGNDIGIGGAGALHIDSPANVGSNQRIVIHNSDNSNAAAIGFGPGYGDGSNIAFQSFNTGSAPLSSGGNNIFVTNSQSGQARRVAVQIYGMETAVDFPGLIRNVAPFAEVWFGATTANAIFTGATITPTGNTAVDTSRAFRLGSGGGTLTITNANVLTGAFPLIVGAPDQNARTNIGGVIYLPQAQNYSGQVTVGSGGALVVGQNGALSTTNNTINLRSGDLRLSLQTGTYFATDSQYAARNIDVAGGNATLRAESLGGSGQSLITLNTLRLDGNDRVLTTYSSTTRQNGFLFLGKTTLTNTSAGNSYIDVGFDNQGFNSGFIYLMGVVEQTGTGDRTLIKRNGGTLVLGEANTFKGGLQVQQGNLVLTHLSAGGVGTTITMAVNNDRTARLNFMKDGSGPFLYNYPLSFTGGNNGSNRIVTVAPETVSPTNVNQEIQVPSISWAAVASVTNFDLITDGAHGYRFTVNGDVALARDINFRTRGALTTVQGAITGAFNVLKAEQGTLWLNGNNTYNGTTTINNGYLVLGHNNALGTGTSAVTFGSTGTSQILLNGARTISRNITNSATAGVQTLGGLDGTDPKTFSGSITMTRGLNVSAMTGGDVNFTGVISAAGALNKVGTGTVVLNPTSGTGNTYTGGTTVTAGTLIGKAQTTSGNPFGTGAFTVANGTIQLDGRTGATSSAISTAGLTVSGGARVVVNDQASDAFSTTFGFSTLARSGAGTVTFVPQLGNLGTQELITFSTNPTLGNGIVGTWAVRTASGSNAAADYVTTTGSGPYSITTASYGGTGNLDLASGATQVFNAGATASLLTANRSVYAFRSDAAVDLATYKLSVGSSGQAGIILNNGASITGSTGSQLDFGNNQLNLYVDSAAVSSISVPLTNVRDNSTNTFSTNVDPAVNNAPVFVKFGRGVLQLNTAATFQGGITVNEGTLRAGAANVFPTFTNLNAVSGSIVTISPGATVDLNNFDQEFGNLSGGRAGAEFQFAGGVLNLGAAKLTVGRESPGTTATQTFSGQVVGGAGSRIIKVGSGRLVLDNISGNTPNSLDVLEINQGIVRTWLNDQSWATPTSFASSIPSTTTVLLRGGEWEAYAIGDSTGNQQIIQLGNNVIHQGGDSIIDASRPTGGGGNKLLTFGTLTLDVQRFLSTGANTYIPRFDGLTTLTNHARVQNDSQLVLAGGISDGGNYYTLTKIGASDLTIDKDNSATWSGGLVITQGTLYLGTRGADEIRAPGVTLTLNAQANAGTGDIILNQGFTTTTAIRMAAPSNVLTAQGQRLQTFGSETSGTVRIDLGTDAPLSSYGLRSTSNGSISLGLGDGGLYTSTLDQAAMGSGRWGISAFQGATFYMPSTLGVGFDNTYRFLGTNGGVLGLVSANVLTGDNSVVLGRSPLSVGNVPTNSIAQIRTYGNQNYTGNTTIHRGADYGSIGNILIFHGDYATPQFEVYGRLEARGDGRFTNDAGAQVNDVILRPGGALRLDYNMDVNDQFVIARLENSNLGFSTHENKWGDNEPMILDGAQFGIINSSGRVNSETIGEVTVKGGAGIFLERNGTNGQPILITNEGIVRDGQAVLALRNTTVAELGSSALQSQKFYINDPAWVAANMHNGMFDPWFFSATNLGYLSYNTDTGVVNMPYVTGTGASFLAGLTNTSVAHYSTAGNATLSGTVNSYALRVTGTTTLTGQQINLHSGGLITNGAVTIDSNLYFGNGTTPVEGIIYAADNTLTINGKVTAANLTRGGPSTVVLANTTNAITGNIQVNGGTLIANGPGTLGTASTITLHADYHNNNNGSQMPVLSLRTASTDETFNHEIVIAQNVPIARIDLNRFGSVALPSTRTITIPTLTVKGTDGAGGTLLQIESNTPNSNLFYNLTVNGETKLQGSSGIGIRVNTATTTFNGAVTSTAAITKTGNGVLRFNSASNSLTGDFILNRGEWFTVGDTATVGGTGNIISNFGVIRMANTSGTTGIRFSAPNQTVTVNGQTTFVNQRVGSTNAHISIGATNNTNGNIFTTNNSPWIIFQAASFGDQININSSVVINDAPWFRTDSAFTLFRNGSVVSGEGKLNKAGTYLLAFDNNAPNTYAGGTDVWAGELQVRQANGTLGQGAVRVFAGASLAVRGISSLGATGVTQIVTSNSAFPVIGLRGNDGAATFSDTFNSVINRIATTATIVGNGNGILAVSGGQTLAVDPDFYGRNGGIFANWWLGSQEGSGTVSANSLMPWGPMGDEYRLGGGHNGTVTMNPALAGSDQLSGTSRLVVGGGQNVMGYGGVAIGSNASNSFEGGTLVSRTRDLSGAFRGAPLILQGGQVGASSYRSMLGFGDVDVFGEIRMEGGSSTLRGAAGANLNNLIFHPGSRIRFDNGTVFAYAGSQGRWADSTGMTLNTAVLEMYGDDTNNEFNSETIGNLTIGGGSEVALRRRGSNWAELKVGDIIRSGDGTLMITTMVDSTNTANILGASGTASALRLIAANGSSLVDSQGMVEPWIFSRVDSQFLKYDSTNGFQLITQGGAPSNYKAITTTTLTPGTVVPANDGSEIVSLEGSATFTLGGNLDVHALRVQRDINTNAAAGYDSITIRSGGLMQVSSNSPTINANLYFGVNGTKEAFLSASNNTLQLNGKIYATKVVKSGTGFVNIRSEQSQFTGDWVVNGGGIQFLTPGAASTGQVFLNGSRMNDRDNTFNLTEVRYNFNPGTPDVFTWTGGKITATDYNRIYGISATDRTIQIPAIDLKTTNAVAGTGQEGAVVLRMDGLRSVMRTGAVTLYDHYLLNIETDRGGPGATTGVQLGSGTGVNGIYNQGLFDVRKIGIGMLILGDNSSSFINGRTFTIGEGGVRVMHNGAFGDASISAIINPTGALEIGVPNWTPTANLTQAWGSTERWAVNQARGSGNYTLPTGVHLQIMASQTGTRTIDLDGGSIMGYLPLDWEQVAVNHTLTSGITVNLLSDSYLGQLYPAGTSNGSNHFMYDMGKMNTTTNLNPNDPGLRGSYLHIDGNITGNFDLTKVGQDMIILSGAANSFRNTNIENGVLQIGRNNTLPVTTELTTRFSGMFDLNGYNQEVAALKGTGGSIHNGGFDYNTLTVNQSTNTVYGGQINGSTNLVKSNAGELTLSSANNAYVGDTKINAGRLVLTGSGAINESRWIQVGAGAGFDVSARTGGSYSFDGVISGGGVGALRADNTNRGSILGSLVVTDAIGLVGRKGTLAPGLSSTGGLSNAGDQIGHLYISQNLTLAAGTATDPVERLTLQLGGATTTLTDLGWNGEDYSTFILGLGTGTADQQGALNGTFGNLSGHDYVNVGGELNLNGDGTIRVSYSSNYAPQVGDVFNLLDWTTISNVGFSAGSAQRLGGGYESSDLYLPTLSPGLSWNTSLFANYGVLVVVPEPSRALLLMGALLALGFRRRRAK</sequence>
<protein>
    <submittedName>
        <fullName evidence="3">PEP-CTERM protein-sorting domain-containing protein</fullName>
    </submittedName>
</protein>
<evidence type="ECO:0000313" key="3">
    <source>
        <dbReference type="EMBL" id="SKA92450.1"/>
    </source>
</evidence>
<evidence type="ECO:0000256" key="1">
    <source>
        <dbReference type="ARBA" id="ARBA00022729"/>
    </source>
</evidence>
<evidence type="ECO:0000256" key="2">
    <source>
        <dbReference type="SAM" id="SignalP"/>
    </source>
</evidence>
<dbReference type="RefSeq" id="WP_078813080.1">
    <property type="nucleotide sequence ID" value="NZ_FUYE01000005.1"/>
</dbReference>
<dbReference type="STRING" id="48467.SAMN02745166_01900"/>
<evidence type="ECO:0000313" key="4">
    <source>
        <dbReference type="Proteomes" id="UP000190774"/>
    </source>
</evidence>
<dbReference type="NCBIfam" id="TIGR02601">
    <property type="entry name" value="autotrns_rpt"/>
    <property type="match status" value="5"/>
</dbReference>
<dbReference type="SUPFAM" id="SSF51126">
    <property type="entry name" value="Pectin lyase-like"/>
    <property type="match status" value="1"/>
</dbReference>
<proteinExistence type="predicted"/>
<accession>A0A1T4XSB1</accession>
<dbReference type="Proteomes" id="UP000190774">
    <property type="component" value="Unassembled WGS sequence"/>
</dbReference>
<dbReference type="NCBIfam" id="TIGR02595">
    <property type="entry name" value="PEP_CTERM"/>
    <property type="match status" value="1"/>
</dbReference>
<dbReference type="Pfam" id="PF12951">
    <property type="entry name" value="PATR"/>
    <property type="match status" value="12"/>
</dbReference>
<keyword evidence="4" id="KW-1185">Reference proteome</keyword>
<reference evidence="4" key="1">
    <citation type="submission" date="2017-02" db="EMBL/GenBank/DDBJ databases">
        <authorList>
            <person name="Varghese N."/>
            <person name="Submissions S."/>
        </authorList>
    </citation>
    <scope>NUCLEOTIDE SEQUENCE [LARGE SCALE GENOMIC DNA]</scope>
    <source>
        <strain evidence="4">ATCC 700200</strain>
    </source>
</reference>
<feature type="chain" id="PRO_5012752612" evidence="2">
    <location>
        <begin position="39"/>
        <end position="4229"/>
    </location>
</feature>
<dbReference type="EMBL" id="FUYE01000005">
    <property type="protein sequence ID" value="SKA92450.1"/>
    <property type="molecule type" value="Genomic_DNA"/>
</dbReference>
<dbReference type="InterPro" id="IPR013424">
    <property type="entry name" value="Ice-binding_C"/>
</dbReference>